<dbReference type="PANTHER" id="PTHR42898">
    <property type="entry name" value="TROPINONE REDUCTASE"/>
    <property type="match status" value="1"/>
</dbReference>
<proteinExistence type="predicted"/>
<dbReference type="InterPro" id="IPR045000">
    <property type="entry name" value="TR"/>
</dbReference>
<dbReference type="HOGENOM" id="CLU_010194_1_1_1"/>
<evidence type="ECO:0000256" key="1">
    <source>
        <dbReference type="ARBA" id="ARBA00022857"/>
    </source>
</evidence>
<dbReference type="STRING" id="4533.J3LWB6"/>
<reference evidence="3" key="1">
    <citation type="journal article" date="2013" name="Nat. Commun.">
        <title>Whole-genome sequencing of Oryza brachyantha reveals mechanisms underlying Oryza genome evolution.</title>
        <authorList>
            <person name="Chen J."/>
            <person name="Huang Q."/>
            <person name="Gao D."/>
            <person name="Wang J."/>
            <person name="Lang Y."/>
            <person name="Liu T."/>
            <person name="Li B."/>
            <person name="Bai Z."/>
            <person name="Luis Goicoechea J."/>
            <person name="Liang C."/>
            <person name="Chen C."/>
            <person name="Zhang W."/>
            <person name="Sun S."/>
            <person name="Liao Y."/>
            <person name="Zhang X."/>
            <person name="Yang L."/>
            <person name="Song C."/>
            <person name="Wang M."/>
            <person name="Shi J."/>
            <person name="Liu G."/>
            <person name="Liu J."/>
            <person name="Zhou H."/>
            <person name="Zhou W."/>
            <person name="Yu Q."/>
            <person name="An N."/>
            <person name="Chen Y."/>
            <person name="Cai Q."/>
            <person name="Wang B."/>
            <person name="Liu B."/>
            <person name="Min J."/>
            <person name="Huang Y."/>
            <person name="Wu H."/>
            <person name="Li Z."/>
            <person name="Zhang Y."/>
            <person name="Yin Y."/>
            <person name="Song W."/>
            <person name="Jiang J."/>
            <person name="Jackson S.A."/>
            <person name="Wing R.A."/>
            <person name="Wang J."/>
            <person name="Chen M."/>
        </authorList>
    </citation>
    <scope>NUCLEOTIDE SEQUENCE [LARGE SCALE GENOMIC DNA]</scope>
    <source>
        <strain evidence="3">cv. IRGC 101232</strain>
    </source>
</reference>
<evidence type="ECO:0000313" key="3">
    <source>
        <dbReference type="EnsemblPlants" id="OB04G14410.1"/>
    </source>
</evidence>
<dbReference type="GO" id="GO:0016491">
    <property type="term" value="F:oxidoreductase activity"/>
    <property type="evidence" value="ECO:0007669"/>
    <property type="project" value="UniProtKB-KW"/>
</dbReference>
<dbReference type="EnsemblPlants" id="OB04G14410.1">
    <property type="protein sequence ID" value="OB04G14410.1"/>
    <property type="gene ID" value="OB04G14410"/>
</dbReference>
<keyword evidence="4" id="KW-1185">Reference proteome</keyword>
<dbReference type="PRINTS" id="PR00080">
    <property type="entry name" value="SDRFAMILY"/>
</dbReference>
<protein>
    <submittedName>
        <fullName evidence="3">Uncharacterized protein</fullName>
    </submittedName>
</protein>
<reference evidence="3" key="2">
    <citation type="submission" date="2013-04" db="UniProtKB">
        <authorList>
            <consortium name="EnsemblPlants"/>
        </authorList>
    </citation>
    <scope>IDENTIFICATION</scope>
</reference>
<keyword evidence="2" id="KW-0560">Oxidoreductase</keyword>
<dbReference type="AlphaFoldDB" id="J3LWB6"/>
<accession>J3LWB6</accession>
<dbReference type="Gramene" id="OB04G14410.1">
    <property type="protein sequence ID" value="OB04G14410.1"/>
    <property type="gene ID" value="OB04G14410"/>
</dbReference>
<dbReference type="Pfam" id="PF13561">
    <property type="entry name" value="adh_short_C2"/>
    <property type="match status" value="1"/>
</dbReference>
<evidence type="ECO:0000256" key="2">
    <source>
        <dbReference type="ARBA" id="ARBA00023002"/>
    </source>
</evidence>
<keyword evidence="1" id="KW-0521">NADP</keyword>
<name>J3LWB6_ORYBR</name>
<organism evidence="3">
    <name type="scientific">Oryza brachyantha</name>
    <name type="common">malo sina</name>
    <dbReference type="NCBI Taxonomy" id="4533"/>
    <lineage>
        <taxon>Eukaryota</taxon>
        <taxon>Viridiplantae</taxon>
        <taxon>Streptophyta</taxon>
        <taxon>Embryophyta</taxon>
        <taxon>Tracheophyta</taxon>
        <taxon>Spermatophyta</taxon>
        <taxon>Magnoliopsida</taxon>
        <taxon>Liliopsida</taxon>
        <taxon>Poales</taxon>
        <taxon>Poaceae</taxon>
        <taxon>BOP clade</taxon>
        <taxon>Oryzoideae</taxon>
        <taxon>Oryzeae</taxon>
        <taxon>Oryzinae</taxon>
        <taxon>Oryza</taxon>
    </lineage>
</organism>
<dbReference type="Gene3D" id="3.40.50.720">
    <property type="entry name" value="NAD(P)-binding Rossmann-like Domain"/>
    <property type="match status" value="1"/>
</dbReference>
<evidence type="ECO:0000313" key="4">
    <source>
        <dbReference type="Proteomes" id="UP000006038"/>
    </source>
</evidence>
<dbReference type="InterPro" id="IPR036291">
    <property type="entry name" value="NAD(P)-bd_dom_sf"/>
</dbReference>
<dbReference type="FunFam" id="3.40.50.720:FF:000084">
    <property type="entry name" value="Short-chain dehydrogenase reductase"/>
    <property type="match status" value="1"/>
</dbReference>
<dbReference type="InterPro" id="IPR002347">
    <property type="entry name" value="SDR_fam"/>
</dbReference>
<dbReference type="PRINTS" id="PR00081">
    <property type="entry name" value="GDHRDH"/>
</dbReference>
<dbReference type="PANTHER" id="PTHR42898:SF39">
    <property type="entry name" value="OS11G0438700 PROTEIN"/>
    <property type="match status" value="1"/>
</dbReference>
<dbReference type="SUPFAM" id="SSF51735">
    <property type="entry name" value="NAD(P)-binding Rossmann-fold domains"/>
    <property type="match status" value="1"/>
</dbReference>
<dbReference type="eggNOG" id="KOG0725">
    <property type="taxonomic scope" value="Eukaryota"/>
</dbReference>
<sequence>MATTRNSKQDGGRRSLAGTAALVTGGSKGIGLAIVEELASFGATVHTCARNEAGLRRRLEEWSARKLAVSVSVSVCDVSVRADREALAGRVRAMFDGKLDILVNNAGMFFLKPAVEVTGEELACVMASNLESCFHLSQLMHPLLKSSGKASIVNISGISSITGFPTLPVFVFSAAKGAMNQTTKSLAVEWASDGIRVNCIAPGIIDTPLIDTFKSGGDDPQYHGVSGTDFVREDMARTPMRRVGKPEEVSSLVAFLCMPTASYITGQIICVHGGPIIGYKSTISIF</sequence>
<dbReference type="Proteomes" id="UP000006038">
    <property type="component" value="Chromosome 4"/>
</dbReference>